<dbReference type="AlphaFoldDB" id="A0AAE0BCH8"/>
<reference evidence="3 4" key="1">
    <citation type="journal article" date="2015" name="Genome Biol. Evol.">
        <title>Comparative Genomics of a Bacterivorous Green Alga Reveals Evolutionary Causalities and Consequences of Phago-Mixotrophic Mode of Nutrition.</title>
        <authorList>
            <person name="Burns J.A."/>
            <person name="Paasch A."/>
            <person name="Narechania A."/>
            <person name="Kim E."/>
        </authorList>
    </citation>
    <scope>NUCLEOTIDE SEQUENCE [LARGE SCALE GENOMIC DNA]</scope>
    <source>
        <strain evidence="3 4">PLY_AMNH</strain>
    </source>
</reference>
<feature type="region of interest" description="Disordered" evidence="1">
    <location>
        <begin position="221"/>
        <end position="262"/>
    </location>
</feature>
<dbReference type="InterPro" id="IPR015208">
    <property type="entry name" value="T4_recomb_endonuclease_dimer"/>
</dbReference>
<keyword evidence="4" id="KW-1185">Reference proteome</keyword>
<accession>A0AAE0BCH8</accession>
<comment type="caution">
    <text evidence="3">The sequence shown here is derived from an EMBL/GenBank/DDBJ whole genome shotgun (WGS) entry which is preliminary data.</text>
</comment>
<organism evidence="3 4">
    <name type="scientific">Cymbomonas tetramitiformis</name>
    <dbReference type="NCBI Taxonomy" id="36881"/>
    <lineage>
        <taxon>Eukaryota</taxon>
        <taxon>Viridiplantae</taxon>
        <taxon>Chlorophyta</taxon>
        <taxon>Pyramimonadophyceae</taxon>
        <taxon>Pyramimonadales</taxon>
        <taxon>Pyramimonadaceae</taxon>
        <taxon>Cymbomonas</taxon>
    </lineage>
</organism>
<evidence type="ECO:0000313" key="3">
    <source>
        <dbReference type="EMBL" id="KAK3233460.1"/>
    </source>
</evidence>
<protein>
    <recommendedName>
        <fullName evidence="2">T4 recombination endonuclease VII dimerisation domain-containing protein</fullName>
    </recommendedName>
</protein>
<feature type="region of interest" description="Disordered" evidence="1">
    <location>
        <begin position="104"/>
        <end position="182"/>
    </location>
</feature>
<sequence>MRGLPNGRETCKLVNYQQRSCDLELRNEEELSSELHSIARKSRIFEEFTMRPASGRTKVTPLFGLFPGASPTALKNGANPGKSTLAARNLAAFEAASAGGASADVASAQSGPVPRASPSVTSPTPAVQSEGTPEHDGVAGESQEVELDSAPPAEPAKPCPTSTLPAAEASPGSSVPEEVETDVSDAFSNMSIKELKTHLKELGVKYEDCFEKADLIAKARLTASHRQKKPKAPSTASPEASRPAANADDGGKEVEFLKDDDGVRRGRSKKDLKCMVYAPPLVPRSKAQATICQRCFYSNKEHVDLDDKEEVHRHYFNS</sequence>
<dbReference type="EMBL" id="LGRX02035707">
    <property type="protein sequence ID" value="KAK3233460.1"/>
    <property type="molecule type" value="Genomic_DNA"/>
</dbReference>
<proteinExistence type="predicted"/>
<evidence type="ECO:0000256" key="1">
    <source>
        <dbReference type="SAM" id="MobiDB-lite"/>
    </source>
</evidence>
<feature type="compositionally biased region" description="Basic and acidic residues" evidence="1">
    <location>
        <begin position="249"/>
        <end position="262"/>
    </location>
</feature>
<dbReference type="InterPro" id="IPR036361">
    <property type="entry name" value="SAP_dom_sf"/>
</dbReference>
<gene>
    <name evidence="3" type="ORF">CYMTET_56252</name>
</gene>
<feature type="compositionally biased region" description="Polar residues" evidence="1">
    <location>
        <begin position="118"/>
        <end position="131"/>
    </location>
</feature>
<evidence type="ECO:0000259" key="2">
    <source>
        <dbReference type="Pfam" id="PF09124"/>
    </source>
</evidence>
<dbReference type="Proteomes" id="UP001190700">
    <property type="component" value="Unassembled WGS sequence"/>
</dbReference>
<evidence type="ECO:0000313" key="4">
    <source>
        <dbReference type="Proteomes" id="UP001190700"/>
    </source>
</evidence>
<feature type="domain" description="T4 recombination endonuclease VII dimerisation" evidence="2">
    <location>
        <begin position="182"/>
        <end position="218"/>
    </location>
</feature>
<dbReference type="Gene3D" id="1.10.720.30">
    <property type="entry name" value="SAP domain"/>
    <property type="match status" value="1"/>
</dbReference>
<name>A0AAE0BCH8_9CHLO</name>
<dbReference type="Pfam" id="PF09124">
    <property type="entry name" value="Endonuc-dimeris"/>
    <property type="match status" value="1"/>
</dbReference>
<dbReference type="SUPFAM" id="SSF68906">
    <property type="entry name" value="SAP domain"/>
    <property type="match status" value="1"/>
</dbReference>